<comment type="caution">
    <text evidence="2">The sequence shown here is derived from an EMBL/GenBank/DDBJ whole genome shotgun (WGS) entry which is preliminary data.</text>
</comment>
<protein>
    <submittedName>
        <fullName evidence="2">DNA-binding protein</fullName>
    </submittedName>
</protein>
<reference evidence="2 3" key="1">
    <citation type="submission" date="2016-11" db="EMBL/GenBank/DDBJ databases">
        <title>Trade-off between light-utilization and light-protection in marine flavobacteria.</title>
        <authorList>
            <person name="Kumagai Y."/>
        </authorList>
    </citation>
    <scope>NUCLEOTIDE SEQUENCE [LARGE SCALE GENOMIC DNA]</scope>
    <source>
        <strain evidence="2 3">JCM 17109</strain>
    </source>
</reference>
<name>A0A2S9WT50_9FLAO</name>
<dbReference type="InterPro" id="IPR040764">
    <property type="entry name" value="CvfB_WH"/>
</dbReference>
<dbReference type="EMBL" id="MQUC01000003">
    <property type="protein sequence ID" value="PRP66665.1"/>
    <property type="molecule type" value="Genomic_DNA"/>
</dbReference>
<dbReference type="InterPro" id="IPR014464">
    <property type="entry name" value="CvfB_fam"/>
</dbReference>
<dbReference type="InterPro" id="IPR036388">
    <property type="entry name" value="WH-like_DNA-bd_sf"/>
</dbReference>
<dbReference type="PANTHER" id="PTHR37296:SF1">
    <property type="entry name" value="CONSERVED VIRULENCE FACTOR B"/>
    <property type="match status" value="1"/>
</dbReference>
<keyword evidence="3" id="KW-1185">Reference proteome</keyword>
<evidence type="ECO:0000259" key="1">
    <source>
        <dbReference type="Pfam" id="PF17783"/>
    </source>
</evidence>
<sequence>MNLKPGDKVNLLIERETPLGFTVLIENEFEGLVYHDDVFIELEEGMEGIGFIKNIREDGKIDVTLRPQGYVNVIETDSETILETLRESPSGAIMITDKSSPDQIRHEFNMSKKSFKKAVGNLYKHKLINILDDRIELLVKQ</sequence>
<proteinExistence type="predicted"/>
<dbReference type="PANTHER" id="PTHR37296">
    <property type="entry name" value="CONSERVED VIRULENCE FACTOR B"/>
    <property type="match status" value="1"/>
</dbReference>
<evidence type="ECO:0000313" key="2">
    <source>
        <dbReference type="EMBL" id="PRP66665.1"/>
    </source>
</evidence>
<feature type="domain" description="Conserved virulence factor B-like winged helix" evidence="1">
    <location>
        <begin position="79"/>
        <end position="137"/>
    </location>
</feature>
<dbReference type="RefSeq" id="WP_105982465.1">
    <property type="nucleotide sequence ID" value="NZ_MQUC01000003.1"/>
</dbReference>
<dbReference type="AlphaFoldDB" id="A0A2S9WT50"/>
<organism evidence="2 3">
    <name type="scientific">Nonlabens agnitus</name>
    <dbReference type="NCBI Taxonomy" id="870484"/>
    <lineage>
        <taxon>Bacteria</taxon>
        <taxon>Pseudomonadati</taxon>
        <taxon>Bacteroidota</taxon>
        <taxon>Flavobacteriia</taxon>
        <taxon>Flavobacteriales</taxon>
        <taxon>Flavobacteriaceae</taxon>
        <taxon>Nonlabens</taxon>
    </lineage>
</organism>
<dbReference type="OrthoDB" id="9801597at2"/>
<accession>A0A2S9WT50</accession>
<dbReference type="Gene3D" id="1.10.10.10">
    <property type="entry name" value="Winged helix-like DNA-binding domain superfamily/Winged helix DNA-binding domain"/>
    <property type="match status" value="1"/>
</dbReference>
<evidence type="ECO:0000313" key="3">
    <source>
        <dbReference type="Proteomes" id="UP000239532"/>
    </source>
</evidence>
<keyword evidence="2" id="KW-0238">DNA-binding</keyword>
<gene>
    <name evidence="2" type="ORF">BST86_05885</name>
</gene>
<dbReference type="GO" id="GO:0003677">
    <property type="term" value="F:DNA binding"/>
    <property type="evidence" value="ECO:0007669"/>
    <property type="project" value="UniProtKB-KW"/>
</dbReference>
<dbReference type="Pfam" id="PF17783">
    <property type="entry name" value="WHD_CvfB"/>
    <property type="match status" value="1"/>
</dbReference>
<dbReference type="Proteomes" id="UP000239532">
    <property type="component" value="Unassembled WGS sequence"/>
</dbReference>